<gene>
    <name evidence="1" type="ORF">PGLA1383_LOCUS41761</name>
</gene>
<accession>A0A813GHQ7</accession>
<dbReference type="AlphaFoldDB" id="A0A813GHQ7"/>
<dbReference type="OrthoDB" id="492023at2759"/>
<reference evidence="1" key="1">
    <citation type="submission" date="2021-02" db="EMBL/GenBank/DDBJ databases">
        <authorList>
            <person name="Dougan E. K."/>
            <person name="Rhodes N."/>
            <person name="Thang M."/>
            <person name="Chan C."/>
        </authorList>
    </citation>
    <scope>NUCLEOTIDE SEQUENCE</scope>
</reference>
<proteinExistence type="predicted"/>
<dbReference type="EMBL" id="CAJNNV010028454">
    <property type="protein sequence ID" value="CAE8624655.1"/>
    <property type="molecule type" value="Genomic_DNA"/>
</dbReference>
<evidence type="ECO:0000313" key="2">
    <source>
        <dbReference type="Proteomes" id="UP000654075"/>
    </source>
</evidence>
<organism evidence="1 2">
    <name type="scientific">Polarella glacialis</name>
    <name type="common">Dinoflagellate</name>
    <dbReference type="NCBI Taxonomy" id="89957"/>
    <lineage>
        <taxon>Eukaryota</taxon>
        <taxon>Sar</taxon>
        <taxon>Alveolata</taxon>
        <taxon>Dinophyceae</taxon>
        <taxon>Suessiales</taxon>
        <taxon>Suessiaceae</taxon>
        <taxon>Polarella</taxon>
    </lineage>
</organism>
<protein>
    <submittedName>
        <fullName evidence="1">Uncharacterized protein</fullName>
    </submittedName>
</protein>
<evidence type="ECO:0000313" key="1">
    <source>
        <dbReference type="EMBL" id="CAE8624655.1"/>
    </source>
</evidence>
<comment type="caution">
    <text evidence="1">The sequence shown here is derived from an EMBL/GenBank/DDBJ whole genome shotgun (WGS) entry which is preliminary data.</text>
</comment>
<feature type="non-terminal residue" evidence="1">
    <location>
        <position position="1"/>
    </location>
</feature>
<dbReference type="Proteomes" id="UP000654075">
    <property type="component" value="Unassembled WGS sequence"/>
</dbReference>
<sequence length="383" mass="42650">MLNLSAVPEELHEMQRWQPAESGNSANLVLGRPSPLRYPHLLAPWCSGRTASQVLPEIGAVQPEWVDVGKWGPPGGLPIFVWTVIPRQLLQRIAAGGIELSLWILDLGAADMDTMPLAELVLLDGSAAILVEGDVRETGSADYLRQTFRDRPDVCIVSELLSPEDLPQALLNCTESWVSWRRSDGSPLASTESGPDWLKIDVDNGGCDFLASAILHGLQPLVVQLELREYPAPLFFWQRFQQNATCPYKTSCTAFCKLSQDCSLAAAAAILGPEYVAFPQLQGHDMVFIRRDAAQILFPGHSPVDLEAFSRDLWCSMTHQATHLGTLERLLQFDPRLWLDPASPVEERQALLREYAEHNFPSHSLRWSADELRLGVDDRRQNS</sequence>
<name>A0A813GHQ7_POLGL</name>
<keyword evidence="2" id="KW-1185">Reference proteome</keyword>